<keyword evidence="3" id="KW-0378">Hydrolase</keyword>
<dbReference type="InterPro" id="IPR011600">
    <property type="entry name" value="Pept_C14_caspase"/>
</dbReference>
<feature type="domain" description="Peptidase C14 caspase" evidence="5">
    <location>
        <begin position="10"/>
        <end position="280"/>
    </location>
</feature>
<dbReference type="InterPro" id="IPR050452">
    <property type="entry name" value="Metacaspase"/>
</dbReference>
<evidence type="ECO:0000313" key="7">
    <source>
        <dbReference type="Proteomes" id="UP001338125"/>
    </source>
</evidence>
<dbReference type="InterPro" id="IPR029030">
    <property type="entry name" value="Caspase-like_dom_sf"/>
</dbReference>
<evidence type="ECO:0000256" key="3">
    <source>
        <dbReference type="ARBA" id="ARBA00022807"/>
    </source>
</evidence>
<comment type="caution">
    <text evidence="6">The sequence shown here is derived from an EMBL/GenBank/DDBJ whole genome shotgun (WGS) entry which is preliminary data.</text>
</comment>
<accession>A0ABR0T513</accession>
<evidence type="ECO:0000256" key="2">
    <source>
        <dbReference type="ARBA" id="ARBA00022703"/>
    </source>
</evidence>
<dbReference type="Pfam" id="PF00656">
    <property type="entry name" value="Peptidase_C14"/>
    <property type="match status" value="1"/>
</dbReference>
<gene>
    <name evidence="6" type="ORF">PT974_01524</name>
</gene>
<organism evidence="6 7">
    <name type="scientific">Cladobotryum mycophilum</name>
    <dbReference type="NCBI Taxonomy" id="491253"/>
    <lineage>
        <taxon>Eukaryota</taxon>
        <taxon>Fungi</taxon>
        <taxon>Dikarya</taxon>
        <taxon>Ascomycota</taxon>
        <taxon>Pezizomycotina</taxon>
        <taxon>Sordariomycetes</taxon>
        <taxon>Hypocreomycetidae</taxon>
        <taxon>Hypocreales</taxon>
        <taxon>Hypocreaceae</taxon>
        <taxon>Cladobotryum</taxon>
    </lineage>
</organism>
<keyword evidence="2" id="KW-0053">Apoptosis</keyword>
<dbReference type="PANTHER" id="PTHR48104:SF30">
    <property type="entry name" value="METACASPASE-1"/>
    <property type="match status" value="1"/>
</dbReference>
<keyword evidence="4" id="KW-0865">Zymogen</keyword>
<keyword evidence="3" id="KW-0645">Protease</keyword>
<evidence type="ECO:0000256" key="4">
    <source>
        <dbReference type="ARBA" id="ARBA00023145"/>
    </source>
</evidence>
<dbReference type="Gene3D" id="3.40.50.1460">
    <property type="match status" value="1"/>
</dbReference>
<evidence type="ECO:0000256" key="1">
    <source>
        <dbReference type="ARBA" id="ARBA00009005"/>
    </source>
</evidence>
<protein>
    <submittedName>
        <fullName evidence="6">Metacaspase-1B-like protein</fullName>
    </submittedName>
</protein>
<evidence type="ECO:0000313" key="6">
    <source>
        <dbReference type="EMBL" id="KAK5999135.1"/>
    </source>
</evidence>
<evidence type="ECO:0000259" key="5">
    <source>
        <dbReference type="Pfam" id="PF00656"/>
    </source>
</evidence>
<name>A0ABR0T513_9HYPO</name>
<dbReference type="Proteomes" id="UP001338125">
    <property type="component" value="Unassembled WGS sequence"/>
</dbReference>
<keyword evidence="7" id="KW-1185">Reference proteome</keyword>
<dbReference type="PANTHER" id="PTHR48104">
    <property type="entry name" value="METACASPASE-4"/>
    <property type="match status" value="1"/>
</dbReference>
<reference evidence="6 7" key="1">
    <citation type="submission" date="2024-01" db="EMBL/GenBank/DDBJ databases">
        <title>Complete genome of Cladobotryum mycophilum ATHUM6906.</title>
        <authorList>
            <person name="Christinaki A.C."/>
            <person name="Myridakis A.I."/>
            <person name="Kouvelis V.N."/>
        </authorList>
    </citation>
    <scope>NUCLEOTIDE SEQUENCE [LARGE SCALE GENOMIC DNA]</scope>
    <source>
        <strain evidence="6 7">ATHUM6906</strain>
    </source>
</reference>
<comment type="similarity">
    <text evidence="1">Belongs to the peptidase C14B family.</text>
</comment>
<dbReference type="SUPFAM" id="SSF52129">
    <property type="entry name" value="Caspase-like"/>
    <property type="match status" value="1"/>
</dbReference>
<proteinExistence type="inferred from homology"/>
<keyword evidence="3" id="KW-0788">Thiol protease</keyword>
<dbReference type="EMBL" id="JAVFKD010000001">
    <property type="protein sequence ID" value="KAK5999135.1"/>
    <property type="molecule type" value="Genomic_DNA"/>
</dbReference>
<sequence length="652" mass="72453">MPAISKPTFWAFLIGINYYPQYTNLQGCIPDVEAVEKLLREMRPDSMQLHIEKITAADKNGPHPPPTYENIVNTFERIAKEAKPGDMFHFHYSGHGGSQERTTDNQHPLKNLDGGKRFEVLALHGERNLKDYELGRILDRFGRAGVRTTAVLDCCHSGGADRADNIRVRGIEGVIPADGYDVDDSPYDDNGEETDGKGLRAATQEDSYWVRARTYTFITACQPMETASDGSDESGCGFLTCNFVKSARALRASGRVPTYKTLYWDIRAGMSGAPHQNPMIYGEQDFYIFRRTTQPTVRRAIVNGVENNGSRVEISIGQLHGVCVGEVYAIYPREVLDLSTIIGKIRIDSVSANRSHGTLLVAGGTTGGEQGNVQRGCPVSLVTPIGDSLRVKIQDPELLEALQKQPRSLVDFIGDSYSAAAASHQVLFRDSHYEITTASGTRLPNSPTFSKDGDPATGIFKFLQRVAHYITVAQLHNRNPGPLMAFDFHERDGLTEVLHEGRIYLELKNLNPIPPYWPENTTGVLYFSIVNFSVDWKVEVVVPGPRQAFESLSINPQEINDECGMIMTIPTEADLEATDTFKVIVTTMPCQFDLLNTPAETGRGTERPYNYPLCFEDLMRPGADRTARAIEYDTSDWQTAGLNIKIMRNAQN</sequence>